<organism evidence="5 6">
    <name type="scientific">Phialemonium atrogriseum</name>
    <dbReference type="NCBI Taxonomy" id="1093897"/>
    <lineage>
        <taxon>Eukaryota</taxon>
        <taxon>Fungi</taxon>
        <taxon>Dikarya</taxon>
        <taxon>Ascomycota</taxon>
        <taxon>Pezizomycotina</taxon>
        <taxon>Sordariomycetes</taxon>
        <taxon>Sordariomycetidae</taxon>
        <taxon>Cephalothecales</taxon>
        <taxon>Cephalothecaceae</taxon>
        <taxon>Phialemonium</taxon>
    </lineage>
</organism>
<protein>
    <recommendedName>
        <fullName evidence="4">Galactose-1-phosphate uridyl transferase N-terminal domain-containing protein</fullName>
    </recommendedName>
</protein>
<evidence type="ECO:0000256" key="2">
    <source>
        <dbReference type="ARBA" id="ARBA00022695"/>
    </source>
</evidence>
<evidence type="ECO:0000313" key="6">
    <source>
        <dbReference type="Proteomes" id="UP001244011"/>
    </source>
</evidence>
<feature type="domain" description="Galactose-1-phosphate uridyl transferase N-terminal" evidence="4">
    <location>
        <begin position="52"/>
        <end position="79"/>
    </location>
</feature>
<dbReference type="EMBL" id="MU839006">
    <property type="protein sequence ID" value="KAK1768126.1"/>
    <property type="molecule type" value="Genomic_DNA"/>
</dbReference>
<gene>
    <name evidence="5" type="ORF">QBC33DRAFT_536322</name>
</gene>
<dbReference type="GO" id="GO:0006012">
    <property type="term" value="P:galactose metabolic process"/>
    <property type="evidence" value="ECO:0007669"/>
    <property type="project" value="InterPro"/>
</dbReference>
<dbReference type="InterPro" id="IPR005849">
    <property type="entry name" value="GalP_Utransf_N"/>
</dbReference>
<dbReference type="GeneID" id="85310885"/>
<evidence type="ECO:0000313" key="5">
    <source>
        <dbReference type="EMBL" id="KAK1768126.1"/>
    </source>
</evidence>
<dbReference type="RefSeq" id="XP_060284339.1">
    <property type="nucleotide sequence ID" value="XM_060427698.1"/>
</dbReference>
<keyword evidence="1" id="KW-0808">Transferase</keyword>
<dbReference type="InterPro" id="IPR036265">
    <property type="entry name" value="HIT-like_sf"/>
</dbReference>
<evidence type="ECO:0000256" key="1">
    <source>
        <dbReference type="ARBA" id="ARBA00022679"/>
    </source>
</evidence>
<comment type="caution">
    <text evidence="5">The sequence shown here is derived from an EMBL/GenBank/DDBJ whole genome shotgun (WGS) entry which is preliminary data.</text>
</comment>
<dbReference type="AlphaFoldDB" id="A0AAJ0C5N6"/>
<evidence type="ECO:0000256" key="3">
    <source>
        <dbReference type="ARBA" id="ARBA00023277"/>
    </source>
</evidence>
<dbReference type="Pfam" id="PF01087">
    <property type="entry name" value="GalP_UDP_transf"/>
    <property type="match status" value="1"/>
</dbReference>
<keyword evidence="6" id="KW-1185">Reference proteome</keyword>
<keyword evidence="2" id="KW-0548">Nucleotidyltransferase</keyword>
<dbReference type="Proteomes" id="UP001244011">
    <property type="component" value="Unassembled WGS sequence"/>
</dbReference>
<dbReference type="GO" id="GO:0008108">
    <property type="term" value="F:UDP-glucose:hexose-1-phosphate uridylyltransferase activity"/>
    <property type="evidence" value="ECO:0007669"/>
    <property type="project" value="InterPro"/>
</dbReference>
<sequence>MDVGCSAGRAFFLAPPRISLLVLLPHAFSARDILVLSYSRPHSPAMAEKVLNDISHRRYNPLTGGWLLVSPHRTKRPWQ</sequence>
<name>A0AAJ0C5N6_9PEZI</name>
<reference evidence="5" key="1">
    <citation type="submission" date="2023-06" db="EMBL/GenBank/DDBJ databases">
        <title>Genome-scale phylogeny and comparative genomics of the fungal order Sordariales.</title>
        <authorList>
            <consortium name="Lawrence Berkeley National Laboratory"/>
            <person name="Hensen N."/>
            <person name="Bonometti L."/>
            <person name="Westerberg I."/>
            <person name="Brannstrom I.O."/>
            <person name="Guillou S."/>
            <person name="Cros-Aarteil S."/>
            <person name="Calhoun S."/>
            <person name="Haridas S."/>
            <person name="Kuo A."/>
            <person name="Mondo S."/>
            <person name="Pangilinan J."/>
            <person name="Riley R."/>
            <person name="Labutti K."/>
            <person name="Andreopoulos B."/>
            <person name="Lipzen A."/>
            <person name="Chen C."/>
            <person name="Yanf M."/>
            <person name="Daum C."/>
            <person name="Ng V."/>
            <person name="Clum A."/>
            <person name="Steindorff A."/>
            <person name="Ohm R."/>
            <person name="Martin F."/>
            <person name="Silar P."/>
            <person name="Natvig D."/>
            <person name="Lalanne C."/>
            <person name="Gautier V."/>
            <person name="Ament-Velasquez S.L."/>
            <person name="Kruys A."/>
            <person name="Hutchinson M.I."/>
            <person name="Powell A.J."/>
            <person name="Barry K."/>
            <person name="Miller A.N."/>
            <person name="Grigoriev I.V."/>
            <person name="Debuchy R."/>
            <person name="Gladieux P."/>
            <person name="Thoren M.H."/>
            <person name="Johannesson H."/>
        </authorList>
    </citation>
    <scope>NUCLEOTIDE SEQUENCE</scope>
    <source>
        <strain evidence="5">8032-3</strain>
    </source>
</reference>
<dbReference type="SUPFAM" id="SSF54197">
    <property type="entry name" value="HIT-like"/>
    <property type="match status" value="1"/>
</dbReference>
<keyword evidence="3" id="KW-0119">Carbohydrate metabolism</keyword>
<evidence type="ECO:0000259" key="4">
    <source>
        <dbReference type="Pfam" id="PF01087"/>
    </source>
</evidence>
<proteinExistence type="predicted"/>
<accession>A0AAJ0C5N6</accession>